<keyword evidence="2" id="KW-1185">Reference proteome</keyword>
<dbReference type="EMBL" id="CP029480">
    <property type="protein sequence ID" value="AWV98493.1"/>
    <property type="molecule type" value="Genomic_DNA"/>
</dbReference>
<name>A0A2Z4GC33_9BACT</name>
<dbReference type="OrthoDB" id="965878at2"/>
<proteinExistence type="predicted"/>
<dbReference type="InterPro" id="IPR058512">
    <property type="entry name" value="DUF8199"/>
</dbReference>
<dbReference type="KEGG" id="als:DJ013_10045"/>
<protein>
    <submittedName>
        <fullName evidence="1">Uncharacterized protein</fullName>
    </submittedName>
</protein>
<organism evidence="1 2">
    <name type="scientific">Arcticibacterium luteifluviistationis</name>
    <dbReference type="NCBI Taxonomy" id="1784714"/>
    <lineage>
        <taxon>Bacteria</taxon>
        <taxon>Pseudomonadati</taxon>
        <taxon>Bacteroidota</taxon>
        <taxon>Cytophagia</taxon>
        <taxon>Cytophagales</taxon>
        <taxon>Leadbetterellaceae</taxon>
        <taxon>Arcticibacterium</taxon>
    </lineage>
</organism>
<dbReference type="Pfam" id="PF26622">
    <property type="entry name" value="DUF8199"/>
    <property type="match status" value="1"/>
</dbReference>
<sequence length="122" mass="13837">MGFTFATHFCGGHAVKSEVGFGQHNLDCGMSSMDVDNAVVHNGQPFLSQDCCVNLIYQLDIQDDYQSTIEQITVNPDFSIAFVYTFFNINFPLLEGHNFYTNYTPHPLIKQDVQILFQSFLI</sequence>
<dbReference type="AlphaFoldDB" id="A0A2Z4GC33"/>
<accession>A0A2Z4GC33</accession>
<reference evidence="1 2" key="1">
    <citation type="submission" date="2018-05" db="EMBL/GenBank/DDBJ databases">
        <title>Complete genome sequence of Arcticibacterium luteifluviistationis SM1504T, a cytophagaceae bacterium isolated from Arctic surface seawater.</title>
        <authorList>
            <person name="Li Y."/>
            <person name="Qin Q.-L."/>
        </authorList>
    </citation>
    <scope>NUCLEOTIDE SEQUENCE [LARGE SCALE GENOMIC DNA]</scope>
    <source>
        <strain evidence="1 2">SM1504</strain>
    </source>
</reference>
<evidence type="ECO:0000313" key="1">
    <source>
        <dbReference type="EMBL" id="AWV98493.1"/>
    </source>
</evidence>
<dbReference type="NCBIfam" id="NF047658">
    <property type="entry name" value="HYC_CC_PP"/>
    <property type="match status" value="1"/>
</dbReference>
<dbReference type="Proteomes" id="UP000249873">
    <property type="component" value="Chromosome"/>
</dbReference>
<gene>
    <name evidence="1" type="ORF">DJ013_10045</name>
</gene>
<evidence type="ECO:0000313" key="2">
    <source>
        <dbReference type="Proteomes" id="UP000249873"/>
    </source>
</evidence>
<dbReference type="InterPro" id="IPR058060">
    <property type="entry name" value="HYC_CC_PP"/>
</dbReference>